<dbReference type="SUPFAM" id="SSF51905">
    <property type="entry name" value="FAD/NAD(P)-binding domain"/>
    <property type="match status" value="1"/>
</dbReference>
<evidence type="ECO:0000313" key="7">
    <source>
        <dbReference type="EMBL" id="KAK8080942.1"/>
    </source>
</evidence>
<evidence type="ECO:0000256" key="5">
    <source>
        <dbReference type="ARBA" id="ARBA00023002"/>
    </source>
</evidence>
<keyword evidence="8" id="KW-1185">Reference proteome</keyword>
<dbReference type="Pfam" id="PF01494">
    <property type="entry name" value="FAD_binding_3"/>
    <property type="match status" value="1"/>
</dbReference>
<dbReference type="RefSeq" id="XP_066668417.1">
    <property type="nucleotide sequence ID" value="XM_066813075.1"/>
</dbReference>
<dbReference type="PRINTS" id="PR00420">
    <property type="entry name" value="RNGMNOXGNASE"/>
</dbReference>
<dbReference type="Proteomes" id="UP001433268">
    <property type="component" value="Unassembled WGS sequence"/>
</dbReference>
<dbReference type="PANTHER" id="PTHR46720:SF3">
    <property type="entry name" value="FAD-BINDING DOMAIN-CONTAINING PROTEIN-RELATED"/>
    <property type="match status" value="1"/>
</dbReference>
<dbReference type="InterPro" id="IPR002938">
    <property type="entry name" value="FAD-bd"/>
</dbReference>
<organism evidence="7 8">
    <name type="scientific">Apiospora hydei</name>
    <dbReference type="NCBI Taxonomy" id="1337664"/>
    <lineage>
        <taxon>Eukaryota</taxon>
        <taxon>Fungi</taxon>
        <taxon>Dikarya</taxon>
        <taxon>Ascomycota</taxon>
        <taxon>Pezizomycotina</taxon>
        <taxon>Sordariomycetes</taxon>
        <taxon>Xylariomycetidae</taxon>
        <taxon>Amphisphaeriales</taxon>
        <taxon>Apiosporaceae</taxon>
        <taxon>Apiospora</taxon>
    </lineage>
</organism>
<proteinExistence type="inferred from homology"/>
<sequence length="419" mass="44738">PIMTGPIRIGIIGGGIAGITTAIALVKHSHVDVQVYEGSSQFSERGGGVGLSPLALEALDNIIPSAIDLLKTQAGAVELDAARLVVGSGPEAGALVSDLGVSAGLTMNRAPLLQTLLSLLPQDILHANKRVKSVGQTEGGVTVSFEDGTDAQFDAVIGADGIFSSVRNHVVGEEAEKHAASPAGWWDTRHMVPFEEARVALGDESFKVDRQYAWLGDGAAMLHGVVENRTMVQCIIAVIDKNFSTDRKRPVSRQVLEDAIPKSWYKGSVAKGMIEIILGQEDPKGYAVWEHKSTPTYANNRVCIIGDAAHATTPWQGHGAGLVVEDAFILGHLLGNISSIGEINAAFRAFDVIRRPRCQRIIDAGRETGLLFCGQDEAVGLNPERLNEALGRTFAHVGGLELEPHKEEALEKMRTLLSM</sequence>
<reference evidence="7 8" key="1">
    <citation type="submission" date="2023-01" db="EMBL/GenBank/DDBJ databases">
        <title>Analysis of 21 Apiospora genomes using comparative genomics revels a genus with tremendous synthesis potential of carbohydrate active enzymes and secondary metabolites.</title>
        <authorList>
            <person name="Sorensen T."/>
        </authorList>
    </citation>
    <scope>NUCLEOTIDE SEQUENCE [LARGE SCALE GENOMIC DNA]</scope>
    <source>
        <strain evidence="7 8">CBS 114990</strain>
    </source>
</reference>
<dbReference type="PANTHER" id="PTHR46720">
    <property type="entry name" value="HYDROXYLASE, PUTATIVE (AFU_ORTHOLOGUE AFUA_3G01460)-RELATED"/>
    <property type="match status" value="1"/>
</dbReference>
<evidence type="ECO:0000259" key="6">
    <source>
        <dbReference type="Pfam" id="PF01494"/>
    </source>
</evidence>
<dbReference type="InterPro" id="IPR036188">
    <property type="entry name" value="FAD/NAD-bd_sf"/>
</dbReference>
<evidence type="ECO:0000256" key="3">
    <source>
        <dbReference type="ARBA" id="ARBA00022630"/>
    </source>
</evidence>
<dbReference type="EMBL" id="JAQQWN010000006">
    <property type="protein sequence ID" value="KAK8080942.1"/>
    <property type="molecule type" value="Genomic_DNA"/>
</dbReference>
<feature type="domain" description="FAD-binding" evidence="6">
    <location>
        <begin position="126"/>
        <end position="337"/>
    </location>
</feature>
<keyword evidence="3" id="KW-0285">Flavoprotein</keyword>
<evidence type="ECO:0000313" key="8">
    <source>
        <dbReference type="Proteomes" id="UP001433268"/>
    </source>
</evidence>
<evidence type="ECO:0000256" key="4">
    <source>
        <dbReference type="ARBA" id="ARBA00022827"/>
    </source>
</evidence>
<keyword evidence="4" id="KW-0274">FAD</keyword>
<evidence type="ECO:0000256" key="2">
    <source>
        <dbReference type="ARBA" id="ARBA00007992"/>
    </source>
</evidence>
<comment type="similarity">
    <text evidence="2">Belongs to the paxM FAD-dependent monooxygenase family.</text>
</comment>
<evidence type="ECO:0000256" key="1">
    <source>
        <dbReference type="ARBA" id="ARBA00005179"/>
    </source>
</evidence>
<keyword evidence="5" id="KW-0560">Oxidoreductase</keyword>
<protein>
    <recommendedName>
        <fullName evidence="6">FAD-binding domain-containing protein</fullName>
    </recommendedName>
</protein>
<dbReference type="InterPro" id="IPR051104">
    <property type="entry name" value="FAD_monoxygenase"/>
</dbReference>
<accession>A0ABR1WBS1</accession>
<comment type="pathway">
    <text evidence="1">Secondary metabolite biosynthesis.</text>
</comment>
<dbReference type="Gene3D" id="3.50.50.60">
    <property type="entry name" value="FAD/NAD(P)-binding domain"/>
    <property type="match status" value="1"/>
</dbReference>
<gene>
    <name evidence="7" type="ORF">PG997_008760</name>
</gene>
<name>A0ABR1WBS1_9PEZI</name>
<comment type="caution">
    <text evidence="7">The sequence shown here is derived from an EMBL/GenBank/DDBJ whole genome shotgun (WGS) entry which is preliminary data.</text>
</comment>
<dbReference type="GeneID" id="92046135"/>
<feature type="non-terminal residue" evidence="7">
    <location>
        <position position="1"/>
    </location>
</feature>